<keyword evidence="2" id="KW-1185">Reference proteome</keyword>
<evidence type="ECO:0000313" key="2">
    <source>
        <dbReference type="Proteomes" id="UP000325579"/>
    </source>
</evidence>
<proteinExistence type="predicted"/>
<accession>A0A5N7DRQ4</accession>
<protein>
    <submittedName>
        <fullName evidence="1">Uncharacterized protein</fullName>
    </submittedName>
</protein>
<dbReference type="Proteomes" id="UP000325579">
    <property type="component" value="Unassembled WGS sequence"/>
</dbReference>
<sequence>MSVTVSSKLVELDNLIPRVVDRECEVFEHSDIVDEERLVSGPEEDCKFHQFLYNLFSYRYELQESAIDTTEISNIFVPSQAITLPTKSWRISGREPSKYLIRDQCIISSLLMGAICCNLNNVKEQHLKIGFTTRGRELRYTIGGKRYAARPEGAAVVGPRAEYLPIISFTGWFPGQTWSELLIETFSAMLGQLTKNLSILDTGFQDQEVFILGFHGPYIHIARGFFTKDLISRVYAQGHFDQEPINLQFTRSYDLFLKEDWLEATRVLTRLIRYLLSGTARVGAVQKYSK</sequence>
<name>A0A5N7DRQ4_9EURO</name>
<organism evidence="1 2">
    <name type="scientific">Aspergillus pseudonomiae</name>
    <dbReference type="NCBI Taxonomy" id="1506151"/>
    <lineage>
        <taxon>Eukaryota</taxon>
        <taxon>Fungi</taxon>
        <taxon>Dikarya</taxon>
        <taxon>Ascomycota</taxon>
        <taxon>Pezizomycotina</taxon>
        <taxon>Eurotiomycetes</taxon>
        <taxon>Eurotiomycetidae</taxon>
        <taxon>Eurotiales</taxon>
        <taxon>Aspergillaceae</taxon>
        <taxon>Aspergillus</taxon>
        <taxon>Aspergillus subgen. Circumdati</taxon>
    </lineage>
</organism>
<dbReference type="RefSeq" id="XP_031946469.1">
    <property type="nucleotide sequence ID" value="XM_032084090.1"/>
</dbReference>
<dbReference type="EMBL" id="ML736740">
    <property type="protein sequence ID" value="KAE8409150.1"/>
    <property type="molecule type" value="Genomic_DNA"/>
</dbReference>
<gene>
    <name evidence="1" type="ORF">BDV37DRAFT_267905</name>
</gene>
<dbReference type="GeneID" id="43668781"/>
<dbReference type="OrthoDB" id="4497058at2759"/>
<dbReference type="AlphaFoldDB" id="A0A5N7DRQ4"/>
<evidence type="ECO:0000313" key="1">
    <source>
        <dbReference type="EMBL" id="KAE8409150.1"/>
    </source>
</evidence>
<reference evidence="1 2" key="1">
    <citation type="submission" date="2019-04" db="EMBL/GenBank/DDBJ databases">
        <authorList>
            <consortium name="DOE Joint Genome Institute"/>
            <person name="Mondo S."/>
            <person name="Kjaerbolling I."/>
            <person name="Vesth T."/>
            <person name="Frisvad J.C."/>
            <person name="Nybo J.L."/>
            <person name="Theobald S."/>
            <person name="Kildgaard S."/>
            <person name="Isbrandt T."/>
            <person name="Kuo A."/>
            <person name="Sato A."/>
            <person name="Lyhne E.K."/>
            <person name="Kogle M.E."/>
            <person name="Wiebenga A."/>
            <person name="Kun R.S."/>
            <person name="Lubbers R.J."/>
            <person name="Makela M.R."/>
            <person name="Barry K."/>
            <person name="Chovatia M."/>
            <person name="Clum A."/>
            <person name="Daum C."/>
            <person name="Haridas S."/>
            <person name="He G."/>
            <person name="LaButti K."/>
            <person name="Lipzen A."/>
            <person name="Riley R."/>
            <person name="Salamov A."/>
            <person name="Simmons B.A."/>
            <person name="Magnuson J.K."/>
            <person name="Henrissat B."/>
            <person name="Mortensen U.H."/>
            <person name="Larsen T.O."/>
            <person name="Devries R.P."/>
            <person name="Grigoriev I.V."/>
            <person name="Machida M."/>
            <person name="Baker S.E."/>
            <person name="Andersen M.R."/>
            <person name="Cantor M.N."/>
            <person name="Hua S.X."/>
        </authorList>
    </citation>
    <scope>NUCLEOTIDE SEQUENCE [LARGE SCALE GENOMIC DNA]</scope>
    <source>
        <strain evidence="1 2">CBS 119388</strain>
    </source>
</reference>